<proteinExistence type="predicted"/>
<dbReference type="InterPro" id="IPR016152">
    <property type="entry name" value="PTrfase/Anion_transptr"/>
</dbReference>
<organism evidence="4 5">
    <name type="scientific">Collinsella ihumii</name>
    <dbReference type="NCBI Taxonomy" id="1720204"/>
    <lineage>
        <taxon>Bacteria</taxon>
        <taxon>Bacillati</taxon>
        <taxon>Actinomycetota</taxon>
        <taxon>Coriobacteriia</taxon>
        <taxon>Coriobacteriales</taxon>
        <taxon>Coriobacteriaceae</taxon>
        <taxon>Collinsella</taxon>
    </lineage>
</organism>
<protein>
    <submittedName>
        <fullName evidence="4">PRD domain-containing protein</fullName>
    </submittedName>
</protein>
<dbReference type="InterPro" id="IPR011608">
    <property type="entry name" value="PRD"/>
</dbReference>
<keyword evidence="1" id="KW-0677">Repeat</keyword>
<dbReference type="PANTHER" id="PTHR30185">
    <property type="entry name" value="CRYPTIC BETA-GLUCOSIDE BGL OPERON ANTITERMINATOR"/>
    <property type="match status" value="1"/>
</dbReference>
<dbReference type="SUPFAM" id="SSF55804">
    <property type="entry name" value="Phoshotransferase/anion transport protein"/>
    <property type="match status" value="1"/>
</dbReference>
<dbReference type="PROSITE" id="PS51372">
    <property type="entry name" value="PRD_2"/>
    <property type="match status" value="1"/>
</dbReference>
<dbReference type="InterPro" id="IPR002178">
    <property type="entry name" value="PTS_EIIA_type-2_dom"/>
</dbReference>
<dbReference type="SUPFAM" id="SSF63520">
    <property type="entry name" value="PTS-regulatory domain, PRD"/>
    <property type="match status" value="1"/>
</dbReference>
<evidence type="ECO:0000259" key="3">
    <source>
        <dbReference type="PROSITE" id="PS51372"/>
    </source>
</evidence>
<dbReference type="PROSITE" id="PS51094">
    <property type="entry name" value="PTS_EIIA_TYPE_2"/>
    <property type="match status" value="1"/>
</dbReference>
<dbReference type="Gene3D" id="1.10.1790.10">
    <property type="entry name" value="PRD domain"/>
    <property type="match status" value="1"/>
</dbReference>
<dbReference type="InterPro" id="IPR050661">
    <property type="entry name" value="BglG_antiterminators"/>
</dbReference>
<feature type="domain" description="PRD" evidence="3">
    <location>
        <begin position="279"/>
        <end position="385"/>
    </location>
</feature>
<dbReference type="Gene3D" id="1.10.10.10">
    <property type="entry name" value="Winged helix-like DNA-binding domain superfamily/Winged helix DNA-binding domain"/>
    <property type="match status" value="1"/>
</dbReference>
<evidence type="ECO:0000256" key="1">
    <source>
        <dbReference type="ARBA" id="ARBA00022737"/>
    </source>
</evidence>
<sequence length="632" mass="70003">MGRRVLVSVLAKQDDWVDAKTLAGLLHVSTRTIRNWVKAENAGRDYAVIESGRLGYRLTARGERVLQGGDDAASGRVDRLLLALLRATDGVSSYDLADRLHISDSALASLLRDARDRSRAYGLEMNRCRDVIMLVGEEQNKRRLINALIASSHPQRFTALVNAGDDRGDIDGVVLVESVATILEGHGLDCTEFGLNSIAVHIMTMVDRIKSGCALEENDSENGAVPAVRRAAEEIYQACADRIGLPRFESEIAYLSLSIQLNTKERDWARQGIVSPLSCISEDEWRASRTAVAQLEHAYHLDAFDEDFLVRLAAHVHYLNLRFRAGSFTSNPLAKRTKASYPLFYDMAAFLAGRIMAELGITLNEDEIGFLAFHIGGYFESSMSNEGRISCTVVYTDYLDFREALHDGWRGALAKRAYVIEEVPFAAFRSECRPKGELVISPFEIDAPSGCASVIVSPLLGDSDFSAIEDAVESLRERKRGGRAFRLLSTLLRPELFWRNVAAGDRRELITKMAVRAMGEGLCDERFLASVLSREEISSTAFDGLVAVPHPLEPVALRSFLAIAVNDRPITWGDQSVCLVMLIGLSAHDQKQIWSLFEDVLGVLSDQKKVIQLLKAEGYEDFLGRMDVLMPA</sequence>
<gene>
    <name evidence="4" type="ORF">K8U80_06800</name>
</gene>
<dbReference type="Proteomes" id="UP000746751">
    <property type="component" value="Unassembled WGS sequence"/>
</dbReference>
<dbReference type="AlphaFoldDB" id="A0A921LRJ8"/>
<dbReference type="EMBL" id="DYVF01000043">
    <property type="protein sequence ID" value="HJG31090.1"/>
    <property type="molecule type" value="Genomic_DNA"/>
</dbReference>
<dbReference type="Pfam" id="PF00359">
    <property type="entry name" value="PTS_EIIA_2"/>
    <property type="match status" value="1"/>
</dbReference>
<dbReference type="Gene3D" id="3.40.930.10">
    <property type="entry name" value="Mannitol-specific EII, Chain A"/>
    <property type="match status" value="1"/>
</dbReference>
<evidence type="ECO:0000313" key="4">
    <source>
        <dbReference type="EMBL" id="HJG31090.1"/>
    </source>
</evidence>
<comment type="caution">
    <text evidence="4">The sequence shown here is derived from an EMBL/GenBank/DDBJ whole genome shotgun (WGS) entry which is preliminary data.</text>
</comment>
<reference evidence="4" key="2">
    <citation type="submission" date="2021-09" db="EMBL/GenBank/DDBJ databases">
        <authorList>
            <person name="Gilroy R."/>
        </authorList>
    </citation>
    <scope>NUCLEOTIDE SEQUENCE</scope>
    <source>
        <strain evidence="4">ChiGjej2B2-7701</strain>
    </source>
</reference>
<dbReference type="PANTHER" id="PTHR30185:SF13">
    <property type="entry name" value="LICABCH OPERON REGULATOR-RELATED"/>
    <property type="match status" value="1"/>
</dbReference>
<name>A0A921LRJ8_9ACTN</name>
<dbReference type="InterPro" id="IPR036634">
    <property type="entry name" value="PRD_sf"/>
</dbReference>
<evidence type="ECO:0000313" key="5">
    <source>
        <dbReference type="Proteomes" id="UP000746751"/>
    </source>
</evidence>
<dbReference type="GO" id="GO:0006355">
    <property type="term" value="P:regulation of DNA-templated transcription"/>
    <property type="evidence" value="ECO:0007669"/>
    <property type="project" value="InterPro"/>
</dbReference>
<feature type="domain" description="PTS EIIA type-2" evidence="2">
    <location>
        <begin position="490"/>
        <end position="629"/>
    </location>
</feature>
<evidence type="ECO:0000259" key="2">
    <source>
        <dbReference type="PROSITE" id="PS51094"/>
    </source>
</evidence>
<accession>A0A921LRJ8</accession>
<dbReference type="InterPro" id="IPR036388">
    <property type="entry name" value="WH-like_DNA-bd_sf"/>
</dbReference>
<dbReference type="Pfam" id="PF00874">
    <property type="entry name" value="PRD"/>
    <property type="match status" value="1"/>
</dbReference>
<reference evidence="4" key="1">
    <citation type="journal article" date="2021" name="PeerJ">
        <title>Extensive microbial diversity within the chicken gut microbiome revealed by metagenomics and culture.</title>
        <authorList>
            <person name="Gilroy R."/>
            <person name="Ravi A."/>
            <person name="Getino M."/>
            <person name="Pursley I."/>
            <person name="Horton D.L."/>
            <person name="Alikhan N.F."/>
            <person name="Baker D."/>
            <person name="Gharbi K."/>
            <person name="Hall N."/>
            <person name="Watson M."/>
            <person name="Adriaenssens E.M."/>
            <person name="Foster-Nyarko E."/>
            <person name="Jarju S."/>
            <person name="Secka A."/>
            <person name="Antonio M."/>
            <person name="Oren A."/>
            <person name="Chaudhuri R.R."/>
            <person name="La Ragione R."/>
            <person name="Hildebrand F."/>
            <person name="Pallen M.J."/>
        </authorList>
    </citation>
    <scope>NUCLEOTIDE SEQUENCE</scope>
    <source>
        <strain evidence="4">ChiGjej2B2-7701</strain>
    </source>
</reference>